<proteinExistence type="predicted"/>
<dbReference type="Proteomes" id="UP000298061">
    <property type="component" value="Unassembled WGS sequence"/>
</dbReference>
<feature type="domain" description="Carboxymuconolactone decarboxylase-like" evidence="2">
    <location>
        <begin position="71"/>
        <end position="148"/>
    </location>
</feature>
<sequence>MLLYSLWSIFVFAVVGSTSARRGLVARDDNLPARVPYVFPALGTNQIADAIRARRDNGTLLDLDGALLNAPLIAQSWNDIAGVVRDNNTIPADMRELMILRTAVLSNSAYIWLQHESVGRAAGLTTNDLLTLRMAPPMVGLGAINSSAARTLNSTLSPALGAAVDFADCSTQTVRISQAVYDRLHKLLTHKQMVEAMITVGFYNLVSRFVVGLNVDDKMNVPVPIPK</sequence>
<keyword evidence="4" id="KW-1185">Reference proteome</keyword>
<dbReference type="Gene3D" id="1.20.1290.10">
    <property type="entry name" value="AhpD-like"/>
    <property type="match status" value="1"/>
</dbReference>
<dbReference type="AlphaFoldDB" id="A0A4Z0A615"/>
<dbReference type="GO" id="GO:0051920">
    <property type="term" value="F:peroxiredoxin activity"/>
    <property type="evidence" value="ECO:0007669"/>
    <property type="project" value="InterPro"/>
</dbReference>
<reference evidence="3 4" key="1">
    <citation type="submission" date="2019-02" db="EMBL/GenBank/DDBJ databases">
        <title>Genome sequencing of the rare red list fungi Hericium alpestre (H. flagellum).</title>
        <authorList>
            <person name="Buettner E."/>
            <person name="Kellner H."/>
        </authorList>
    </citation>
    <scope>NUCLEOTIDE SEQUENCE [LARGE SCALE GENOMIC DNA]</scope>
    <source>
        <strain evidence="3 4">DSM 108284</strain>
    </source>
</reference>
<accession>A0A4Z0A615</accession>
<evidence type="ECO:0000313" key="3">
    <source>
        <dbReference type="EMBL" id="TFY82175.1"/>
    </source>
</evidence>
<dbReference type="PANTHER" id="PTHR34846">
    <property type="entry name" value="4-CARBOXYMUCONOLACTONE DECARBOXYLASE FAMILY PROTEIN (AFU_ORTHOLOGUE AFUA_6G11590)"/>
    <property type="match status" value="1"/>
</dbReference>
<evidence type="ECO:0000259" key="2">
    <source>
        <dbReference type="Pfam" id="PF02627"/>
    </source>
</evidence>
<dbReference type="OrthoDB" id="9998495at2759"/>
<evidence type="ECO:0000256" key="1">
    <source>
        <dbReference type="SAM" id="SignalP"/>
    </source>
</evidence>
<evidence type="ECO:0000313" key="4">
    <source>
        <dbReference type="Proteomes" id="UP000298061"/>
    </source>
</evidence>
<gene>
    <name evidence="3" type="ORF">EWM64_g1827</name>
</gene>
<name>A0A4Z0A615_9AGAM</name>
<comment type="caution">
    <text evidence="3">The sequence shown here is derived from an EMBL/GenBank/DDBJ whole genome shotgun (WGS) entry which is preliminary data.</text>
</comment>
<dbReference type="PANTHER" id="PTHR34846:SF11">
    <property type="entry name" value="4-CARBOXYMUCONOLACTONE DECARBOXYLASE FAMILY PROTEIN (AFU_ORTHOLOGUE AFUA_6G11590)"/>
    <property type="match status" value="1"/>
</dbReference>
<dbReference type="InterPro" id="IPR003779">
    <property type="entry name" value="CMD-like"/>
</dbReference>
<protein>
    <recommendedName>
        <fullName evidence="2">Carboxymuconolactone decarboxylase-like domain-containing protein</fullName>
    </recommendedName>
</protein>
<feature type="chain" id="PRO_5021466673" description="Carboxymuconolactone decarboxylase-like domain-containing protein" evidence="1">
    <location>
        <begin position="21"/>
        <end position="227"/>
    </location>
</feature>
<dbReference type="InterPro" id="IPR029032">
    <property type="entry name" value="AhpD-like"/>
</dbReference>
<keyword evidence="1" id="KW-0732">Signal</keyword>
<dbReference type="STRING" id="135208.A0A4Z0A615"/>
<dbReference type="SUPFAM" id="SSF69118">
    <property type="entry name" value="AhpD-like"/>
    <property type="match status" value="1"/>
</dbReference>
<dbReference type="EMBL" id="SFCI01000134">
    <property type="protein sequence ID" value="TFY82175.1"/>
    <property type="molecule type" value="Genomic_DNA"/>
</dbReference>
<feature type="signal peptide" evidence="1">
    <location>
        <begin position="1"/>
        <end position="20"/>
    </location>
</feature>
<organism evidence="3 4">
    <name type="scientific">Hericium alpestre</name>
    <dbReference type="NCBI Taxonomy" id="135208"/>
    <lineage>
        <taxon>Eukaryota</taxon>
        <taxon>Fungi</taxon>
        <taxon>Dikarya</taxon>
        <taxon>Basidiomycota</taxon>
        <taxon>Agaricomycotina</taxon>
        <taxon>Agaricomycetes</taxon>
        <taxon>Russulales</taxon>
        <taxon>Hericiaceae</taxon>
        <taxon>Hericium</taxon>
    </lineage>
</organism>
<dbReference type="Pfam" id="PF02627">
    <property type="entry name" value="CMD"/>
    <property type="match status" value="1"/>
</dbReference>